<feature type="transmembrane region" description="Helical" evidence="9">
    <location>
        <begin position="281"/>
        <end position="301"/>
    </location>
</feature>
<evidence type="ECO:0000259" key="10">
    <source>
        <dbReference type="PROSITE" id="PS50928"/>
    </source>
</evidence>
<feature type="transmembrane region" description="Helical" evidence="9">
    <location>
        <begin position="30"/>
        <end position="52"/>
    </location>
</feature>
<dbReference type="PROSITE" id="PS50928">
    <property type="entry name" value="ABC_TM1"/>
    <property type="match status" value="1"/>
</dbReference>
<keyword evidence="7 9" id="KW-1133">Transmembrane helix</keyword>
<dbReference type="CDD" id="cd06261">
    <property type="entry name" value="TM_PBP2"/>
    <property type="match status" value="1"/>
</dbReference>
<keyword evidence="3 9" id="KW-0813">Transport</keyword>
<dbReference type="Pfam" id="PF00528">
    <property type="entry name" value="BPD_transp_1"/>
    <property type="match status" value="1"/>
</dbReference>
<evidence type="ECO:0000256" key="6">
    <source>
        <dbReference type="ARBA" id="ARBA00022692"/>
    </source>
</evidence>
<evidence type="ECO:0000256" key="7">
    <source>
        <dbReference type="ARBA" id="ARBA00022989"/>
    </source>
</evidence>
<name>C8X7V8_NAKMY</name>
<dbReference type="HOGENOM" id="CLU_016047_1_2_11"/>
<dbReference type="KEGG" id="nml:Namu_4684"/>
<dbReference type="GO" id="GO:0015423">
    <property type="term" value="F:ABC-type maltose transporter activity"/>
    <property type="evidence" value="ECO:0007669"/>
    <property type="project" value="TreeGrafter"/>
</dbReference>
<evidence type="ECO:0000256" key="5">
    <source>
        <dbReference type="ARBA" id="ARBA00022597"/>
    </source>
</evidence>
<evidence type="ECO:0000256" key="2">
    <source>
        <dbReference type="ARBA" id="ARBA00009047"/>
    </source>
</evidence>
<evidence type="ECO:0000256" key="1">
    <source>
        <dbReference type="ARBA" id="ARBA00004651"/>
    </source>
</evidence>
<organism evidence="11 12">
    <name type="scientific">Nakamurella multipartita (strain ATCC 700099 / DSM 44233 / CIP 104796 / JCM 9543 / NBRC 105858 / Y-104)</name>
    <name type="common">Microsphaera multipartita</name>
    <dbReference type="NCBI Taxonomy" id="479431"/>
    <lineage>
        <taxon>Bacteria</taxon>
        <taxon>Bacillati</taxon>
        <taxon>Actinomycetota</taxon>
        <taxon>Actinomycetes</taxon>
        <taxon>Nakamurellales</taxon>
        <taxon>Nakamurellaceae</taxon>
        <taxon>Nakamurella</taxon>
    </lineage>
</organism>
<keyword evidence="5" id="KW-0762">Sugar transport</keyword>
<dbReference type="OrthoDB" id="2063054at2"/>
<keyword evidence="12" id="KW-1185">Reference proteome</keyword>
<accession>C8X7V8</accession>
<dbReference type="SUPFAM" id="SSF161098">
    <property type="entry name" value="MetI-like"/>
    <property type="match status" value="1"/>
</dbReference>
<comment type="subcellular location">
    <subcellularLocation>
        <location evidence="1 9">Cell membrane</location>
        <topology evidence="1 9">Multi-pass membrane protein</topology>
    </subcellularLocation>
</comment>
<proteinExistence type="inferred from homology"/>
<gene>
    <name evidence="11" type="ordered locus">Namu_4684</name>
</gene>
<dbReference type="GO" id="GO:0042956">
    <property type="term" value="P:maltodextrin transmembrane transport"/>
    <property type="evidence" value="ECO:0007669"/>
    <property type="project" value="TreeGrafter"/>
</dbReference>
<evidence type="ECO:0000256" key="8">
    <source>
        <dbReference type="ARBA" id="ARBA00023136"/>
    </source>
</evidence>
<keyword evidence="8 9" id="KW-0472">Membrane</keyword>
<dbReference type="Proteomes" id="UP000002218">
    <property type="component" value="Chromosome"/>
</dbReference>
<feature type="transmembrane region" description="Helical" evidence="9">
    <location>
        <begin position="222"/>
        <end position="243"/>
    </location>
</feature>
<reference evidence="11 12" key="2">
    <citation type="journal article" date="2010" name="Stand. Genomic Sci.">
        <title>Complete genome sequence of Nakamurella multipartita type strain (Y-104).</title>
        <authorList>
            <person name="Tice H."/>
            <person name="Mayilraj S."/>
            <person name="Sims D."/>
            <person name="Lapidus A."/>
            <person name="Nolan M."/>
            <person name="Lucas S."/>
            <person name="Glavina Del Rio T."/>
            <person name="Copeland A."/>
            <person name="Cheng J.F."/>
            <person name="Meincke L."/>
            <person name="Bruce D."/>
            <person name="Goodwin L."/>
            <person name="Pitluck S."/>
            <person name="Ivanova N."/>
            <person name="Mavromatis K."/>
            <person name="Ovchinnikova G."/>
            <person name="Pati A."/>
            <person name="Chen A."/>
            <person name="Palaniappan K."/>
            <person name="Land M."/>
            <person name="Hauser L."/>
            <person name="Chang Y.J."/>
            <person name="Jeffries C.D."/>
            <person name="Detter J.C."/>
            <person name="Brettin T."/>
            <person name="Rohde M."/>
            <person name="Goker M."/>
            <person name="Bristow J."/>
            <person name="Eisen J.A."/>
            <person name="Markowitz V."/>
            <person name="Hugenholtz P."/>
            <person name="Kyrpides N.C."/>
            <person name="Klenk H.P."/>
            <person name="Chen F."/>
        </authorList>
    </citation>
    <scope>NUCLEOTIDE SEQUENCE [LARGE SCALE GENOMIC DNA]</scope>
    <source>
        <strain evidence="12">ATCC 700099 / DSM 44233 / CIP 104796 / JCM 9543 / NBRC 105858 / Y-104</strain>
    </source>
</reference>
<evidence type="ECO:0000313" key="11">
    <source>
        <dbReference type="EMBL" id="ACV80961.1"/>
    </source>
</evidence>
<feature type="domain" description="ABC transmembrane type-1" evidence="10">
    <location>
        <begin position="104"/>
        <end position="302"/>
    </location>
</feature>
<dbReference type="EMBL" id="CP001737">
    <property type="protein sequence ID" value="ACV80961.1"/>
    <property type="molecule type" value="Genomic_DNA"/>
</dbReference>
<dbReference type="PANTHER" id="PTHR32243">
    <property type="entry name" value="MALTOSE TRANSPORT SYSTEM PERMEASE-RELATED"/>
    <property type="match status" value="1"/>
</dbReference>
<feature type="transmembrane region" description="Helical" evidence="9">
    <location>
        <begin position="178"/>
        <end position="201"/>
    </location>
</feature>
<dbReference type="InterPro" id="IPR050901">
    <property type="entry name" value="BP-dep_ABC_trans_perm"/>
</dbReference>
<evidence type="ECO:0000256" key="3">
    <source>
        <dbReference type="ARBA" id="ARBA00022448"/>
    </source>
</evidence>
<dbReference type="PANTHER" id="PTHR32243:SF50">
    <property type="entry name" value="MALTOSE_MALTODEXTRIN TRANSPORT SYSTEM PERMEASE PROTEIN MALG"/>
    <property type="match status" value="1"/>
</dbReference>
<sequence length="317" mass="34202">MSVDTSAAKTGTEPKIKADKMPFGRWMRIVGWRHIVAIIMVIWALFPALYVINLAFSGGNTLTAACPPSKTGLAALTCLLPSNFSLDNFTTLLSSSQWPFAVWFRNTLLLAVLNSFLALFMGAAAAFAFSRLRFKGRRMGLLTLMLVQMFPAVLALTAIFILLQQIGDVFPALGLRSVWGLLLVYLGGALGVNTFLMKGYFDTIPVDIDESARIDGAGHVKIFFGLIMRLALPILVVVFFVSFTATFNELPLAQQILPDPDNTTLAVGLRGLVADPLRQQWGLMAAGGLMAAVPMLIVFGITQRSLTTGLTAGAVKG</sequence>
<dbReference type="eggNOG" id="COG3833">
    <property type="taxonomic scope" value="Bacteria"/>
</dbReference>
<dbReference type="InterPro" id="IPR035906">
    <property type="entry name" value="MetI-like_sf"/>
</dbReference>
<protein>
    <submittedName>
        <fullName evidence="11">Binding-protein-dependent transport systems inner membrane component</fullName>
    </submittedName>
</protein>
<keyword evidence="4" id="KW-1003">Cell membrane</keyword>
<dbReference type="GO" id="GO:0005886">
    <property type="term" value="C:plasma membrane"/>
    <property type="evidence" value="ECO:0007669"/>
    <property type="project" value="UniProtKB-SubCell"/>
</dbReference>
<evidence type="ECO:0000256" key="9">
    <source>
        <dbReference type="RuleBase" id="RU363032"/>
    </source>
</evidence>
<comment type="similarity">
    <text evidence="2">Belongs to the binding-protein-dependent transport system permease family. MalFG subfamily.</text>
</comment>
<evidence type="ECO:0000313" key="12">
    <source>
        <dbReference type="Proteomes" id="UP000002218"/>
    </source>
</evidence>
<dbReference type="InParanoid" id="C8X7V8"/>
<dbReference type="RefSeq" id="WP_015749775.1">
    <property type="nucleotide sequence ID" value="NC_013235.1"/>
</dbReference>
<dbReference type="Gene3D" id="1.10.3720.10">
    <property type="entry name" value="MetI-like"/>
    <property type="match status" value="1"/>
</dbReference>
<evidence type="ECO:0000256" key="4">
    <source>
        <dbReference type="ARBA" id="ARBA00022475"/>
    </source>
</evidence>
<feature type="transmembrane region" description="Helical" evidence="9">
    <location>
        <begin position="108"/>
        <end position="129"/>
    </location>
</feature>
<keyword evidence="6 9" id="KW-0812">Transmembrane</keyword>
<reference evidence="12" key="1">
    <citation type="submission" date="2009-09" db="EMBL/GenBank/DDBJ databases">
        <title>The complete genome of Nakamurella multipartita DSM 44233.</title>
        <authorList>
            <consortium name="US DOE Joint Genome Institute (JGI-PGF)"/>
            <person name="Lucas S."/>
            <person name="Copeland A."/>
            <person name="Lapidus A."/>
            <person name="Glavina del Rio T."/>
            <person name="Dalin E."/>
            <person name="Tice H."/>
            <person name="Bruce D."/>
            <person name="Goodwin L."/>
            <person name="Pitluck S."/>
            <person name="Kyrpides N."/>
            <person name="Mavromatis K."/>
            <person name="Ivanova N."/>
            <person name="Ovchinnikova G."/>
            <person name="Sims D."/>
            <person name="Meincke L."/>
            <person name="Brettin T."/>
            <person name="Detter J.C."/>
            <person name="Han C."/>
            <person name="Larimer F."/>
            <person name="Land M."/>
            <person name="Hauser L."/>
            <person name="Markowitz V."/>
            <person name="Cheng J.-F."/>
            <person name="Hugenholtz P."/>
            <person name="Woyke T."/>
            <person name="Wu D."/>
            <person name="Klenk H.-P."/>
            <person name="Eisen J.A."/>
        </authorList>
    </citation>
    <scope>NUCLEOTIDE SEQUENCE [LARGE SCALE GENOMIC DNA]</scope>
    <source>
        <strain evidence="12">ATCC 700099 / DSM 44233 / CIP 104796 / JCM 9543 / NBRC 105858 / Y-104</strain>
    </source>
</reference>
<dbReference type="STRING" id="479431.Namu_4684"/>
<dbReference type="AlphaFoldDB" id="C8X7V8"/>
<feature type="transmembrane region" description="Helical" evidence="9">
    <location>
        <begin position="141"/>
        <end position="166"/>
    </location>
</feature>
<dbReference type="InterPro" id="IPR000515">
    <property type="entry name" value="MetI-like"/>
</dbReference>